<feature type="transmembrane region" description="Helical" evidence="2">
    <location>
        <begin position="97"/>
        <end position="120"/>
    </location>
</feature>
<evidence type="ECO:0000256" key="2">
    <source>
        <dbReference type="SAM" id="Phobius"/>
    </source>
</evidence>
<feature type="transmembrane region" description="Helical" evidence="2">
    <location>
        <begin position="44"/>
        <end position="60"/>
    </location>
</feature>
<keyword evidence="2" id="KW-0472">Membrane</keyword>
<protein>
    <submittedName>
        <fullName evidence="3">DUF4190 domain-containing protein</fullName>
    </submittedName>
</protein>
<organism evidence="3 4">
    <name type="scientific">Leucobacter denitrificans</name>
    <dbReference type="NCBI Taxonomy" id="683042"/>
    <lineage>
        <taxon>Bacteria</taxon>
        <taxon>Bacillati</taxon>
        <taxon>Actinomycetota</taxon>
        <taxon>Actinomycetes</taxon>
        <taxon>Micrococcales</taxon>
        <taxon>Microbacteriaceae</taxon>
        <taxon>Leucobacter</taxon>
    </lineage>
</organism>
<keyword evidence="2" id="KW-0812">Transmembrane</keyword>
<evidence type="ECO:0000313" key="4">
    <source>
        <dbReference type="Proteomes" id="UP000515934"/>
    </source>
</evidence>
<keyword evidence="4" id="KW-1185">Reference proteome</keyword>
<keyword evidence="2" id="KW-1133">Transmembrane helix</keyword>
<dbReference type="AlphaFoldDB" id="A0A7G9S3I6"/>
<feature type="transmembrane region" description="Helical" evidence="2">
    <location>
        <begin position="66"/>
        <end position="85"/>
    </location>
</feature>
<evidence type="ECO:0000313" key="3">
    <source>
        <dbReference type="EMBL" id="QNN62411.1"/>
    </source>
</evidence>
<feature type="compositionally biased region" description="Pro residues" evidence="1">
    <location>
        <begin position="21"/>
        <end position="36"/>
    </location>
</feature>
<sequence length="331" mass="34658">MSNPTVRPEPAPNEHSQIAPPSGPPSVPPVVLPPAPPQKTERKTLAIVALVLGIVGFIMACIPFVTWFAGIALLGALVLSLVALFKKNQGGKGFSIAGLALSVIGGIVSIFVGLISLGLLGQSMLEEGQLSGVYSGTEGTASAGAEADLVVEEVVFGRSSYDESVWWFAVILENPNEDFAFEGASIEALDSNGTILDTSSSYQTFLSGRSAIAGEFYSVGDSEIDSLDVRFPSASEATRISASDLGTFEVTDIAPTTDDYFTTIHGKVTSTFAEEQELIEVVVIARDAAGSIIASGSNYVERIPSEGSAQFEVMFSDPLPADTTYEAYAAV</sequence>
<accession>A0A7G9S3I6</accession>
<dbReference type="EMBL" id="CP060716">
    <property type="protein sequence ID" value="QNN62411.1"/>
    <property type="molecule type" value="Genomic_DNA"/>
</dbReference>
<dbReference type="KEGG" id="ldn:H9L06_09100"/>
<evidence type="ECO:0000256" key="1">
    <source>
        <dbReference type="SAM" id="MobiDB-lite"/>
    </source>
</evidence>
<gene>
    <name evidence="3" type="ORF">H9L06_09100</name>
</gene>
<dbReference type="RefSeq" id="WP_187554881.1">
    <property type="nucleotide sequence ID" value="NZ_CP060716.1"/>
</dbReference>
<proteinExistence type="predicted"/>
<reference evidence="3 4" key="1">
    <citation type="submission" date="2020-08" db="EMBL/GenBank/DDBJ databases">
        <title>Genome sequence of Leucobacter denitrificans KACC 14055T.</title>
        <authorList>
            <person name="Hyun D.-W."/>
            <person name="Bae J.-W."/>
        </authorList>
    </citation>
    <scope>NUCLEOTIDE SEQUENCE [LARGE SCALE GENOMIC DNA]</scope>
    <source>
        <strain evidence="3 4">KACC 14055</strain>
    </source>
</reference>
<feature type="region of interest" description="Disordered" evidence="1">
    <location>
        <begin position="1"/>
        <end position="36"/>
    </location>
</feature>
<name>A0A7G9S3I6_9MICO</name>
<dbReference type="Proteomes" id="UP000515934">
    <property type="component" value="Chromosome"/>
</dbReference>